<protein>
    <recommendedName>
        <fullName evidence="2">EamA domain-containing protein</fullName>
    </recommendedName>
</protein>
<keyword evidence="1" id="KW-1133">Transmembrane helix</keyword>
<dbReference type="Pfam" id="PF00892">
    <property type="entry name" value="EamA"/>
    <property type="match status" value="2"/>
</dbReference>
<gene>
    <name evidence="3" type="ORF">METZ01_LOCUS151631</name>
</gene>
<dbReference type="AlphaFoldDB" id="A0A382ACQ9"/>
<feature type="transmembrane region" description="Helical" evidence="1">
    <location>
        <begin position="182"/>
        <end position="203"/>
    </location>
</feature>
<feature type="transmembrane region" description="Helical" evidence="1">
    <location>
        <begin position="67"/>
        <end position="88"/>
    </location>
</feature>
<dbReference type="PANTHER" id="PTHR22911">
    <property type="entry name" value="ACYL-MALONYL CONDENSING ENZYME-RELATED"/>
    <property type="match status" value="1"/>
</dbReference>
<feature type="transmembrane region" description="Helical" evidence="1">
    <location>
        <begin position="42"/>
        <end position="60"/>
    </location>
</feature>
<feature type="transmembrane region" description="Helical" evidence="1">
    <location>
        <begin position="215"/>
        <end position="232"/>
    </location>
</feature>
<keyword evidence="1" id="KW-0812">Transmembrane</keyword>
<name>A0A382ACQ9_9ZZZZ</name>
<evidence type="ECO:0000313" key="3">
    <source>
        <dbReference type="EMBL" id="SVA98777.1"/>
    </source>
</evidence>
<accession>A0A382ACQ9</accession>
<feature type="transmembrane region" description="Helical" evidence="1">
    <location>
        <begin position="12"/>
        <end position="30"/>
    </location>
</feature>
<evidence type="ECO:0000259" key="2">
    <source>
        <dbReference type="Pfam" id="PF00892"/>
    </source>
</evidence>
<keyword evidence="1" id="KW-0472">Membrane</keyword>
<feature type="transmembrane region" description="Helical" evidence="1">
    <location>
        <begin position="94"/>
        <end position="111"/>
    </location>
</feature>
<dbReference type="EMBL" id="UINC01024673">
    <property type="protein sequence ID" value="SVA98777.1"/>
    <property type="molecule type" value="Genomic_DNA"/>
</dbReference>
<feature type="transmembrane region" description="Helical" evidence="1">
    <location>
        <begin position="269"/>
        <end position="286"/>
    </location>
</feature>
<feature type="transmembrane region" description="Helical" evidence="1">
    <location>
        <begin position="239"/>
        <end position="263"/>
    </location>
</feature>
<reference evidence="3" key="1">
    <citation type="submission" date="2018-05" db="EMBL/GenBank/DDBJ databases">
        <authorList>
            <person name="Lanie J.A."/>
            <person name="Ng W.-L."/>
            <person name="Kazmierczak K.M."/>
            <person name="Andrzejewski T.M."/>
            <person name="Davidsen T.M."/>
            <person name="Wayne K.J."/>
            <person name="Tettelin H."/>
            <person name="Glass J.I."/>
            <person name="Rusch D."/>
            <person name="Podicherti R."/>
            <person name="Tsui H.-C.T."/>
            <person name="Winkler M.E."/>
        </authorList>
    </citation>
    <scope>NUCLEOTIDE SEQUENCE</scope>
</reference>
<proteinExistence type="predicted"/>
<dbReference type="GO" id="GO:0016020">
    <property type="term" value="C:membrane"/>
    <property type="evidence" value="ECO:0007669"/>
    <property type="project" value="InterPro"/>
</dbReference>
<dbReference type="InterPro" id="IPR037185">
    <property type="entry name" value="EmrE-like"/>
</dbReference>
<organism evidence="3">
    <name type="scientific">marine metagenome</name>
    <dbReference type="NCBI Taxonomy" id="408172"/>
    <lineage>
        <taxon>unclassified sequences</taxon>
        <taxon>metagenomes</taxon>
        <taxon>ecological metagenomes</taxon>
    </lineage>
</organism>
<evidence type="ECO:0000256" key="1">
    <source>
        <dbReference type="SAM" id="Phobius"/>
    </source>
</evidence>
<sequence length="298" mass="31664">MTGPVRDQASLGRASAALAVVCWSAGNIMVARLEMPGIQIAFWRQFIGFGVYVLVFLLIGRRLTWRTVRLVVPAGVLLGLEIGVFFTALRTTTIANATIIGALQPILLLAVASRRYRETVTGWLFGASVVAVCGVVLVMWGASSEAVWSPRGDLLALLAMVLFSAYFVVVKDIRASVDTFTLQTVAMIIGALTVLPIAAIEAGTPVLPVPSGRQFVWLLVLLAVPGTGHYLMNWAHLHVSLSLAGLLTLAIPVLSALGAWLILDQHLTPVQALGGVVVLGVLAGVVRRDARLASREGT</sequence>
<feature type="transmembrane region" description="Helical" evidence="1">
    <location>
        <begin position="154"/>
        <end position="170"/>
    </location>
</feature>
<feature type="domain" description="EamA" evidence="2">
    <location>
        <begin position="15"/>
        <end position="139"/>
    </location>
</feature>
<feature type="transmembrane region" description="Helical" evidence="1">
    <location>
        <begin position="123"/>
        <end position="142"/>
    </location>
</feature>
<feature type="domain" description="EamA" evidence="2">
    <location>
        <begin position="151"/>
        <end position="285"/>
    </location>
</feature>
<dbReference type="InterPro" id="IPR000620">
    <property type="entry name" value="EamA_dom"/>
</dbReference>
<dbReference type="SUPFAM" id="SSF103481">
    <property type="entry name" value="Multidrug resistance efflux transporter EmrE"/>
    <property type="match status" value="2"/>
</dbReference>